<dbReference type="RefSeq" id="XP_016256643.1">
    <property type="nucleotide sequence ID" value="XM_016412968.1"/>
</dbReference>
<dbReference type="GO" id="GO:0042554">
    <property type="term" value="P:superoxide anion generation"/>
    <property type="evidence" value="ECO:0007669"/>
    <property type="project" value="TreeGrafter"/>
</dbReference>
<gene>
    <name evidence="10" type="ORF">PV06_11318</name>
</gene>
<evidence type="ECO:0000259" key="9">
    <source>
        <dbReference type="PROSITE" id="PS51384"/>
    </source>
</evidence>
<keyword evidence="11" id="KW-1185">Reference proteome</keyword>
<evidence type="ECO:0000256" key="6">
    <source>
        <dbReference type="ARBA" id="ARBA00023065"/>
    </source>
</evidence>
<keyword evidence="4 8" id="KW-1133">Transmembrane helix</keyword>
<protein>
    <recommendedName>
        <fullName evidence="9">FAD-binding FR-type domain-containing protein</fullName>
    </recommendedName>
</protein>
<feature type="domain" description="FAD-binding FR-type" evidence="9">
    <location>
        <begin position="310"/>
        <end position="415"/>
    </location>
</feature>
<keyword evidence="6" id="KW-0813">Transport</keyword>
<dbReference type="SUPFAM" id="SSF52343">
    <property type="entry name" value="Ferredoxin reductase-like, C-terminal NADP-linked domain"/>
    <property type="match status" value="1"/>
</dbReference>
<feature type="transmembrane region" description="Helical" evidence="8">
    <location>
        <begin position="98"/>
        <end position="117"/>
    </location>
</feature>
<feature type="transmembrane region" description="Helical" evidence="8">
    <location>
        <begin position="180"/>
        <end position="198"/>
    </location>
</feature>
<dbReference type="InterPro" id="IPR039261">
    <property type="entry name" value="FNR_nucleotide-bd"/>
</dbReference>
<dbReference type="Gene3D" id="3.40.50.80">
    <property type="entry name" value="Nucleotide-binding domain of ferredoxin-NADP reductase (FNR) module"/>
    <property type="match status" value="1"/>
</dbReference>
<evidence type="ECO:0000256" key="8">
    <source>
        <dbReference type="SAM" id="Phobius"/>
    </source>
</evidence>
<dbReference type="GeneID" id="27363392"/>
<dbReference type="PROSITE" id="PS51384">
    <property type="entry name" value="FAD_FR"/>
    <property type="match status" value="1"/>
</dbReference>
<dbReference type="Pfam" id="PF08030">
    <property type="entry name" value="NAD_binding_6"/>
    <property type="match status" value="1"/>
</dbReference>
<evidence type="ECO:0000313" key="10">
    <source>
        <dbReference type="EMBL" id="KIW36427.1"/>
    </source>
</evidence>
<reference evidence="10 11" key="1">
    <citation type="submission" date="2015-01" db="EMBL/GenBank/DDBJ databases">
        <title>The Genome Sequence of Exophiala oligosperma CBS72588.</title>
        <authorList>
            <consortium name="The Broad Institute Genomics Platform"/>
            <person name="Cuomo C."/>
            <person name="de Hoog S."/>
            <person name="Gorbushina A."/>
            <person name="Stielow B."/>
            <person name="Teixiera M."/>
            <person name="Abouelleil A."/>
            <person name="Chapman S.B."/>
            <person name="Priest M."/>
            <person name="Young S.K."/>
            <person name="Wortman J."/>
            <person name="Nusbaum C."/>
            <person name="Birren B."/>
        </authorList>
    </citation>
    <scope>NUCLEOTIDE SEQUENCE [LARGE SCALE GENOMIC DNA]</scope>
    <source>
        <strain evidence="10 11">CBS 72588</strain>
    </source>
</reference>
<keyword evidence="7 8" id="KW-0472">Membrane</keyword>
<sequence>MSKSSMLKYKTNTFLTDDYELPSRPRTVADEEDIDPRSTTQYLGISQLGESSSILSLPQPSPCGSTHQLIHHLHGDVLARARYIDYVRAWCRIRGPELLFLAMVVSLQIALGVWQCYEYSTHAEYQSAFGWGVAMAKGCAGALYPTLFFMLMSMSRWVQSAMTRFNIGTRFINWDKKRSFHIRLALCVMVLSFAHSIGHLTGSFVHASQEQNHAADRQVLGNKINGLSYGAFVTSRPGWTGIAALIIFVTISFCSINFVRTRWFEVFQCCHLMFFPMAALLMAHGSSALLQYPALAFVIMVPTTLILLEKLSRAFRLTRDYRGIIEKLNEEMIRVTIDLGRRPRTWWSFVPGQFVFLQIPRISKFEWHPFTVARISNHDLCLYVKTSGKWTRRLGEMHGFGRVCLDGPFSAPTQRFFQYDHNIMIGLGAGITPSLGILDALLNSPGHRWTRPQSSGVETGRSGMKSASEKNYTVDFHWALKTSSGMLPIFQLLYDVQNCSHNSLVDTNAIIHLTSSKKLQQAALENMDTARLAGAVNEISPSSSFSGNIERGRPDFGKILVQHYEKLSALQQDHALMNGYMRSKPMKIGVFYCGAANVKPFLRRLCLENTLRGILDHFDIEYHFHPEVF</sequence>
<dbReference type="Gene3D" id="2.40.30.10">
    <property type="entry name" value="Translation factors"/>
    <property type="match status" value="1"/>
</dbReference>
<evidence type="ECO:0000256" key="4">
    <source>
        <dbReference type="ARBA" id="ARBA00022989"/>
    </source>
</evidence>
<dbReference type="PANTHER" id="PTHR11972:SF153">
    <property type="entry name" value="SUPEROXIDE-GENERATING NADPH OXIDASE HEAVY CHAIN SUBUNIT A"/>
    <property type="match status" value="1"/>
</dbReference>
<evidence type="ECO:0000256" key="5">
    <source>
        <dbReference type="ARBA" id="ARBA00023002"/>
    </source>
</evidence>
<dbReference type="InterPro" id="IPR017927">
    <property type="entry name" value="FAD-bd_FR_type"/>
</dbReference>
<dbReference type="STRING" id="215243.A0A0D2BG06"/>
<keyword evidence="5" id="KW-0560">Oxidoreductase</keyword>
<dbReference type="InterPro" id="IPR050369">
    <property type="entry name" value="RBOH/FRE"/>
</dbReference>
<evidence type="ECO:0000256" key="7">
    <source>
        <dbReference type="ARBA" id="ARBA00023136"/>
    </source>
</evidence>
<feature type="transmembrane region" description="Helical" evidence="8">
    <location>
        <begin position="238"/>
        <end position="259"/>
    </location>
</feature>
<dbReference type="Pfam" id="PF08022">
    <property type="entry name" value="FAD_binding_8"/>
    <property type="match status" value="1"/>
</dbReference>
<proteinExistence type="predicted"/>
<dbReference type="InterPro" id="IPR013112">
    <property type="entry name" value="FAD-bd_8"/>
</dbReference>
<dbReference type="Proteomes" id="UP000053342">
    <property type="component" value="Unassembled WGS sequence"/>
</dbReference>
<dbReference type="EMBL" id="KN847358">
    <property type="protein sequence ID" value="KIW36427.1"/>
    <property type="molecule type" value="Genomic_DNA"/>
</dbReference>
<dbReference type="VEuPathDB" id="FungiDB:PV06_11318"/>
<dbReference type="GO" id="GO:0043020">
    <property type="term" value="C:NADPH oxidase complex"/>
    <property type="evidence" value="ECO:0007669"/>
    <property type="project" value="TreeGrafter"/>
</dbReference>
<name>A0A0D2BG06_9EURO</name>
<accession>A0A0D2BG06</accession>
<dbReference type="HOGENOM" id="CLU_023525_0_0_1"/>
<dbReference type="InterPro" id="IPR013130">
    <property type="entry name" value="Fe3_Rdtase_TM_dom"/>
</dbReference>
<dbReference type="InterPro" id="IPR013121">
    <property type="entry name" value="Fe_red_NAD-bd_6"/>
</dbReference>
<feature type="transmembrane region" description="Helical" evidence="8">
    <location>
        <begin position="266"/>
        <end position="283"/>
    </location>
</feature>
<dbReference type="AlphaFoldDB" id="A0A0D2BG06"/>
<dbReference type="CDD" id="cd06186">
    <property type="entry name" value="NOX_Duox_like_FAD_NADP"/>
    <property type="match status" value="1"/>
</dbReference>
<evidence type="ECO:0000256" key="1">
    <source>
        <dbReference type="ARBA" id="ARBA00004141"/>
    </source>
</evidence>
<dbReference type="OrthoDB" id="167398at2759"/>
<evidence type="ECO:0000313" key="11">
    <source>
        <dbReference type="Proteomes" id="UP000053342"/>
    </source>
</evidence>
<keyword evidence="6" id="KW-0406">Ion transport</keyword>
<dbReference type="SUPFAM" id="SSF63380">
    <property type="entry name" value="Riboflavin synthase domain-like"/>
    <property type="match status" value="1"/>
</dbReference>
<dbReference type="GO" id="GO:0016175">
    <property type="term" value="F:superoxide-generating NAD(P)H oxidase activity"/>
    <property type="evidence" value="ECO:0007669"/>
    <property type="project" value="TreeGrafter"/>
</dbReference>
<keyword evidence="2 8" id="KW-0812">Transmembrane</keyword>
<dbReference type="GO" id="GO:0006952">
    <property type="term" value="P:defense response"/>
    <property type="evidence" value="ECO:0007669"/>
    <property type="project" value="TreeGrafter"/>
</dbReference>
<dbReference type="PANTHER" id="PTHR11972">
    <property type="entry name" value="NADPH OXIDASE"/>
    <property type="match status" value="1"/>
</dbReference>
<keyword evidence="3" id="KW-0249">Electron transport</keyword>
<evidence type="ECO:0000256" key="3">
    <source>
        <dbReference type="ARBA" id="ARBA00022982"/>
    </source>
</evidence>
<dbReference type="GO" id="GO:0006811">
    <property type="term" value="P:monoatomic ion transport"/>
    <property type="evidence" value="ECO:0007669"/>
    <property type="project" value="UniProtKB-KW"/>
</dbReference>
<organism evidence="10 11">
    <name type="scientific">Exophiala oligosperma</name>
    <dbReference type="NCBI Taxonomy" id="215243"/>
    <lineage>
        <taxon>Eukaryota</taxon>
        <taxon>Fungi</taxon>
        <taxon>Dikarya</taxon>
        <taxon>Ascomycota</taxon>
        <taxon>Pezizomycotina</taxon>
        <taxon>Eurotiomycetes</taxon>
        <taxon>Chaetothyriomycetidae</taxon>
        <taxon>Chaetothyriales</taxon>
        <taxon>Herpotrichiellaceae</taxon>
        <taxon>Exophiala</taxon>
    </lineage>
</organism>
<feature type="transmembrane region" description="Helical" evidence="8">
    <location>
        <begin position="129"/>
        <end position="152"/>
    </location>
</feature>
<dbReference type="InterPro" id="IPR017938">
    <property type="entry name" value="Riboflavin_synthase-like_b-brl"/>
</dbReference>
<evidence type="ECO:0000256" key="2">
    <source>
        <dbReference type="ARBA" id="ARBA00022692"/>
    </source>
</evidence>
<dbReference type="Pfam" id="PF01794">
    <property type="entry name" value="Ferric_reduct"/>
    <property type="match status" value="1"/>
</dbReference>
<comment type="subcellular location">
    <subcellularLocation>
        <location evidence="1">Membrane</location>
        <topology evidence="1">Multi-pass membrane protein</topology>
    </subcellularLocation>
</comment>